<gene>
    <name evidence="2" type="ORF">QE152_g30951</name>
</gene>
<dbReference type="AlphaFoldDB" id="A0AAW1JD40"/>
<reference evidence="2 3" key="1">
    <citation type="journal article" date="2024" name="BMC Genomics">
        <title>De novo assembly and annotation of Popillia japonica's genome with initial clues to its potential as an invasive pest.</title>
        <authorList>
            <person name="Cucini C."/>
            <person name="Boschi S."/>
            <person name="Funari R."/>
            <person name="Cardaioli E."/>
            <person name="Iannotti N."/>
            <person name="Marturano G."/>
            <person name="Paoli F."/>
            <person name="Bruttini M."/>
            <person name="Carapelli A."/>
            <person name="Frati F."/>
            <person name="Nardi F."/>
        </authorList>
    </citation>
    <scope>NUCLEOTIDE SEQUENCE [LARGE SCALE GENOMIC DNA]</scope>
    <source>
        <strain evidence="2">DMR45628</strain>
    </source>
</reference>
<keyword evidence="3" id="KW-1185">Reference proteome</keyword>
<evidence type="ECO:0000313" key="2">
    <source>
        <dbReference type="EMBL" id="KAK9700916.1"/>
    </source>
</evidence>
<evidence type="ECO:0000313" key="3">
    <source>
        <dbReference type="Proteomes" id="UP001458880"/>
    </source>
</evidence>
<protein>
    <recommendedName>
        <fullName evidence="4">BESS domain-containing protein</fullName>
    </recommendedName>
</protein>
<organism evidence="2 3">
    <name type="scientific">Popillia japonica</name>
    <name type="common">Japanese beetle</name>
    <dbReference type="NCBI Taxonomy" id="7064"/>
    <lineage>
        <taxon>Eukaryota</taxon>
        <taxon>Metazoa</taxon>
        <taxon>Ecdysozoa</taxon>
        <taxon>Arthropoda</taxon>
        <taxon>Hexapoda</taxon>
        <taxon>Insecta</taxon>
        <taxon>Pterygota</taxon>
        <taxon>Neoptera</taxon>
        <taxon>Endopterygota</taxon>
        <taxon>Coleoptera</taxon>
        <taxon>Polyphaga</taxon>
        <taxon>Scarabaeiformia</taxon>
        <taxon>Scarabaeidae</taxon>
        <taxon>Rutelinae</taxon>
        <taxon>Popillia</taxon>
    </lineage>
</organism>
<feature type="compositionally biased region" description="Low complexity" evidence="1">
    <location>
        <begin position="160"/>
        <end position="171"/>
    </location>
</feature>
<name>A0AAW1JD40_POPJA</name>
<feature type="region of interest" description="Disordered" evidence="1">
    <location>
        <begin position="154"/>
        <end position="182"/>
    </location>
</feature>
<dbReference type="EMBL" id="JASPKY010000427">
    <property type="protein sequence ID" value="KAK9700916.1"/>
    <property type="molecule type" value="Genomic_DNA"/>
</dbReference>
<evidence type="ECO:0000256" key="1">
    <source>
        <dbReference type="SAM" id="MobiDB-lite"/>
    </source>
</evidence>
<dbReference type="Proteomes" id="UP001458880">
    <property type="component" value="Unassembled WGS sequence"/>
</dbReference>
<comment type="caution">
    <text evidence="2">The sequence shown here is derived from an EMBL/GenBank/DDBJ whole genome shotgun (WGS) entry which is preliminary data.</text>
</comment>
<sequence length="255" mass="29627">MMQKEGVKAFVMMQIIKEILCQNVKCPLKCSRIISEDTSKDIFSKFYKINTKDEQDIYLQGLLEVRNIQQRRKRKQENKNHSKSYWHFVSTGTKMYKPIKKQQLTRLCKRTCETVICVIEEYVVEEDGTLNAVETTEPGYNQESETNDILAEMSEDIQPTRSSTSCSSTSKQSRKRKNSNDLEAIMSKYLTNKIAKHQEPADRGTSAHKKSIRPFLESLEEDMGQLTVENLRIYKIHMLNKLNNLLNDQEINNSS</sequence>
<proteinExistence type="predicted"/>
<accession>A0AAW1JD40</accession>
<evidence type="ECO:0008006" key="4">
    <source>
        <dbReference type="Google" id="ProtNLM"/>
    </source>
</evidence>